<keyword evidence="2" id="KW-1185">Reference proteome</keyword>
<evidence type="ECO:0000313" key="1">
    <source>
        <dbReference type="EMBL" id="KAI7751617.1"/>
    </source>
</evidence>
<gene>
    <name evidence="1" type="ORF">M8C21_011896</name>
</gene>
<feature type="non-terminal residue" evidence="1">
    <location>
        <position position="1"/>
    </location>
</feature>
<sequence length="215" mass="24988">MVVDDSKQRKQQPGEMIQVLADIRRPKHGEFVTPIQVLVEQTLIRMHRRTKNPGELRFPTQVRVIKRELVKRLEEDSSRPIFPLCGDPKFHNSTSLIMYIWMLRLTRMAVLRCLLCGSEIFMAKELLLVLGLRCLISNRDKCTFKFTSDHIGLDQCFKGSFNLRNRGSMELQTGKLSVVKPPHQAFCVKLDVVEFDEHVIEVLDFKLFYLQAKLS</sequence>
<reference evidence="1" key="1">
    <citation type="submission" date="2022-06" db="EMBL/GenBank/DDBJ databases">
        <title>Uncovering the hologenomic basis of an extraordinary plant invasion.</title>
        <authorList>
            <person name="Bieker V.C."/>
            <person name="Martin M.D."/>
            <person name="Gilbert T."/>
            <person name="Hodgins K."/>
            <person name="Battlay P."/>
            <person name="Petersen B."/>
            <person name="Wilson J."/>
        </authorList>
    </citation>
    <scope>NUCLEOTIDE SEQUENCE</scope>
    <source>
        <strain evidence="1">AA19_3_7</strain>
        <tissue evidence="1">Leaf</tissue>
    </source>
</reference>
<protein>
    <submittedName>
        <fullName evidence="1">Uncharacterized protein</fullName>
    </submittedName>
</protein>
<name>A0AAD5GQI2_AMBAR</name>
<dbReference type="AlphaFoldDB" id="A0AAD5GQI2"/>
<proteinExistence type="predicted"/>
<dbReference type="EMBL" id="JAMZMK010005869">
    <property type="protein sequence ID" value="KAI7751617.1"/>
    <property type="molecule type" value="Genomic_DNA"/>
</dbReference>
<accession>A0AAD5GQI2</accession>
<comment type="caution">
    <text evidence="1">The sequence shown here is derived from an EMBL/GenBank/DDBJ whole genome shotgun (WGS) entry which is preliminary data.</text>
</comment>
<evidence type="ECO:0000313" key="2">
    <source>
        <dbReference type="Proteomes" id="UP001206925"/>
    </source>
</evidence>
<dbReference type="Proteomes" id="UP001206925">
    <property type="component" value="Unassembled WGS sequence"/>
</dbReference>
<organism evidence="1 2">
    <name type="scientific">Ambrosia artemisiifolia</name>
    <name type="common">Common ragweed</name>
    <dbReference type="NCBI Taxonomy" id="4212"/>
    <lineage>
        <taxon>Eukaryota</taxon>
        <taxon>Viridiplantae</taxon>
        <taxon>Streptophyta</taxon>
        <taxon>Embryophyta</taxon>
        <taxon>Tracheophyta</taxon>
        <taxon>Spermatophyta</taxon>
        <taxon>Magnoliopsida</taxon>
        <taxon>eudicotyledons</taxon>
        <taxon>Gunneridae</taxon>
        <taxon>Pentapetalae</taxon>
        <taxon>asterids</taxon>
        <taxon>campanulids</taxon>
        <taxon>Asterales</taxon>
        <taxon>Asteraceae</taxon>
        <taxon>Asteroideae</taxon>
        <taxon>Heliantheae alliance</taxon>
        <taxon>Heliantheae</taxon>
        <taxon>Ambrosia</taxon>
    </lineage>
</organism>